<feature type="transmembrane region" description="Helical" evidence="4">
    <location>
        <begin position="69"/>
        <end position="88"/>
    </location>
</feature>
<keyword evidence="6" id="KW-0418">Kinase</keyword>
<comment type="caution">
    <text evidence="6">The sequence shown here is derived from an EMBL/GenBank/DDBJ whole genome shotgun (WGS) entry which is preliminary data.</text>
</comment>
<dbReference type="PROSITE" id="PS50109">
    <property type="entry name" value="HIS_KIN"/>
    <property type="match status" value="1"/>
</dbReference>
<dbReference type="Proteomes" id="UP001595462">
    <property type="component" value="Unassembled WGS sequence"/>
</dbReference>
<evidence type="ECO:0000313" key="6">
    <source>
        <dbReference type="EMBL" id="MFC3105900.1"/>
    </source>
</evidence>
<name>A0ABV7EX45_9GAMM</name>
<dbReference type="PANTHER" id="PTHR43547">
    <property type="entry name" value="TWO-COMPONENT HISTIDINE KINASE"/>
    <property type="match status" value="1"/>
</dbReference>
<keyword evidence="4" id="KW-0812">Transmembrane</keyword>
<evidence type="ECO:0000256" key="2">
    <source>
        <dbReference type="ARBA" id="ARBA00012438"/>
    </source>
</evidence>
<dbReference type="Gene3D" id="1.10.287.130">
    <property type="match status" value="1"/>
</dbReference>
<feature type="transmembrane region" description="Helical" evidence="4">
    <location>
        <begin position="126"/>
        <end position="143"/>
    </location>
</feature>
<keyword evidence="4" id="KW-1133">Transmembrane helix</keyword>
<dbReference type="SMART" id="SM00387">
    <property type="entry name" value="HATPase_c"/>
    <property type="match status" value="1"/>
</dbReference>
<dbReference type="EMBL" id="JBHRSS010000009">
    <property type="protein sequence ID" value="MFC3105900.1"/>
    <property type="molecule type" value="Genomic_DNA"/>
</dbReference>
<reference evidence="7" key="1">
    <citation type="journal article" date="2019" name="Int. J. Syst. Evol. Microbiol.">
        <title>The Global Catalogue of Microorganisms (GCM) 10K type strain sequencing project: providing services to taxonomists for standard genome sequencing and annotation.</title>
        <authorList>
            <consortium name="The Broad Institute Genomics Platform"/>
            <consortium name="The Broad Institute Genome Sequencing Center for Infectious Disease"/>
            <person name="Wu L."/>
            <person name="Ma J."/>
        </authorList>
    </citation>
    <scope>NUCLEOTIDE SEQUENCE [LARGE SCALE GENOMIC DNA]</scope>
    <source>
        <strain evidence="7">KCTC 52640</strain>
    </source>
</reference>
<keyword evidence="4" id="KW-0472">Membrane</keyword>
<dbReference type="PRINTS" id="PR00344">
    <property type="entry name" value="BCTRLSENSOR"/>
</dbReference>
<keyword evidence="6" id="KW-0808">Transferase</keyword>
<feature type="domain" description="Histidine kinase" evidence="5">
    <location>
        <begin position="215"/>
        <end position="451"/>
    </location>
</feature>
<dbReference type="InterPro" id="IPR005467">
    <property type="entry name" value="His_kinase_dom"/>
</dbReference>
<keyword evidence="3" id="KW-0597">Phosphoprotein</keyword>
<gene>
    <name evidence="6" type="ORF">ACFOSU_18680</name>
</gene>
<dbReference type="CDD" id="cd00075">
    <property type="entry name" value="HATPase"/>
    <property type="match status" value="1"/>
</dbReference>
<dbReference type="InterPro" id="IPR036890">
    <property type="entry name" value="HATPase_C_sf"/>
</dbReference>
<dbReference type="SUPFAM" id="SSF55874">
    <property type="entry name" value="ATPase domain of HSP90 chaperone/DNA topoisomerase II/histidine kinase"/>
    <property type="match status" value="1"/>
</dbReference>
<dbReference type="Gene3D" id="3.30.565.10">
    <property type="entry name" value="Histidine kinase-like ATPase, C-terminal domain"/>
    <property type="match status" value="1"/>
</dbReference>
<feature type="transmembrane region" description="Helical" evidence="4">
    <location>
        <begin position="150"/>
        <end position="170"/>
    </location>
</feature>
<accession>A0ABV7EX45</accession>
<dbReference type="InterPro" id="IPR003594">
    <property type="entry name" value="HATPase_dom"/>
</dbReference>
<organism evidence="6 7">
    <name type="scientific">Salinisphaera aquimarina</name>
    <dbReference type="NCBI Taxonomy" id="2094031"/>
    <lineage>
        <taxon>Bacteria</taxon>
        <taxon>Pseudomonadati</taxon>
        <taxon>Pseudomonadota</taxon>
        <taxon>Gammaproteobacteria</taxon>
        <taxon>Salinisphaerales</taxon>
        <taxon>Salinisphaeraceae</taxon>
        <taxon>Salinisphaera</taxon>
    </lineage>
</organism>
<sequence>MNFRRLFELQWLGLPRVWRRLAVRFTASMQQSAAYSRPNMQLFALVAVVAHPLYYLFWTELSPQPFESVWLRLFSVIVALPMLFEPYLSRSELWRRRVTIYWFFIFIYELPFFFVFMSLMNGFSTVWALSTMAACLFMVLLFFDWLMVLALAFGGSAAACLCFVLVGGTFAEQADALITLTPIFLFALIAGSVFNYKAEIVAREKLAAITAAVGTIAHELRTPLLGIRSGARGLQTYLPAIFEGFELAREHNLPVKHVRAAHYRQMHSVLDRINAETEYTNVILDMLLINASRTTIDESSFEVVRIAASVEGALERYPFHSQREREIVSWKKGADFAFYGSQLLMIHLLFNLLKNALYFLAQVDGGEIRIWTERSPAGAHRLHFRDTGPGIHPSVLPRIFERFYSAMPRGQGTGIGLAFARLVMESFGGDIRCYSALGRYTEFVMSFPAVENNYESN</sequence>
<dbReference type="RefSeq" id="WP_380691457.1">
    <property type="nucleotide sequence ID" value="NZ_JBHRSS010000009.1"/>
</dbReference>
<feature type="transmembrane region" description="Helical" evidence="4">
    <location>
        <begin position="100"/>
        <end position="120"/>
    </location>
</feature>
<dbReference type="InterPro" id="IPR004358">
    <property type="entry name" value="Sig_transdc_His_kin-like_C"/>
</dbReference>
<evidence type="ECO:0000256" key="3">
    <source>
        <dbReference type="ARBA" id="ARBA00022553"/>
    </source>
</evidence>
<evidence type="ECO:0000256" key="1">
    <source>
        <dbReference type="ARBA" id="ARBA00000085"/>
    </source>
</evidence>
<evidence type="ECO:0000256" key="4">
    <source>
        <dbReference type="SAM" id="Phobius"/>
    </source>
</evidence>
<proteinExistence type="predicted"/>
<keyword evidence="7" id="KW-1185">Reference proteome</keyword>
<evidence type="ECO:0000313" key="7">
    <source>
        <dbReference type="Proteomes" id="UP001595462"/>
    </source>
</evidence>
<dbReference type="Pfam" id="PF02518">
    <property type="entry name" value="HATPase_c"/>
    <property type="match status" value="1"/>
</dbReference>
<dbReference type="GO" id="GO:0016301">
    <property type="term" value="F:kinase activity"/>
    <property type="evidence" value="ECO:0007669"/>
    <property type="project" value="UniProtKB-KW"/>
</dbReference>
<evidence type="ECO:0000259" key="5">
    <source>
        <dbReference type="PROSITE" id="PS50109"/>
    </source>
</evidence>
<dbReference type="InterPro" id="IPR036097">
    <property type="entry name" value="HisK_dim/P_sf"/>
</dbReference>
<dbReference type="PANTHER" id="PTHR43547:SF2">
    <property type="entry name" value="HYBRID SIGNAL TRANSDUCTION HISTIDINE KINASE C"/>
    <property type="match status" value="1"/>
</dbReference>
<feature type="transmembrane region" description="Helical" evidence="4">
    <location>
        <begin position="39"/>
        <end position="57"/>
    </location>
</feature>
<feature type="transmembrane region" description="Helical" evidence="4">
    <location>
        <begin position="176"/>
        <end position="196"/>
    </location>
</feature>
<dbReference type="EC" id="2.7.13.3" evidence="2"/>
<comment type="catalytic activity">
    <reaction evidence="1">
        <text>ATP + protein L-histidine = ADP + protein N-phospho-L-histidine.</text>
        <dbReference type="EC" id="2.7.13.3"/>
    </reaction>
</comment>
<protein>
    <recommendedName>
        <fullName evidence="2">histidine kinase</fullName>
        <ecNumber evidence="2">2.7.13.3</ecNumber>
    </recommendedName>
</protein>
<dbReference type="SUPFAM" id="SSF47384">
    <property type="entry name" value="Homodimeric domain of signal transducing histidine kinase"/>
    <property type="match status" value="1"/>
</dbReference>